<proteinExistence type="predicted"/>
<dbReference type="Proteomes" id="UP000662637">
    <property type="component" value="Unassembled WGS sequence"/>
</dbReference>
<name>A0A5E4BA62_MARMO</name>
<dbReference type="Proteomes" id="UP000335636">
    <property type="component" value="Unassembled WGS sequence"/>
</dbReference>
<accession>A0A5E4BA62</accession>
<dbReference type="AlphaFoldDB" id="A0A5E4BA62"/>
<reference evidence="3 4" key="1">
    <citation type="submission" date="2019-04" db="EMBL/GenBank/DDBJ databases">
        <authorList>
            <person name="Alioto T."/>
            <person name="Alioto T."/>
        </authorList>
    </citation>
    <scope>NUCLEOTIDE SEQUENCE [LARGE SCALE GENOMIC DNA]</scope>
</reference>
<feature type="compositionally biased region" description="Low complexity" evidence="1">
    <location>
        <begin position="32"/>
        <end position="45"/>
    </location>
</feature>
<gene>
    <name evidence="2" type="ORF">GHT09_009223</name>
    <name evidence="3" type="ORF">MONAX_5E035360</name>
</gene>
<feature type="region of interest" description="Disordered" evidence="1">
    <location>
        <begin position="1"/>
        <end position="53"/>
    </location>
</feature>
<dbReference type="EMBL" id="CABDUW010000324">
    <property type="protein sequence ID" value="VTJ65749.1"/>
    <property type="molecule type" value="Genomic_DNA"/>
</dbReference>
<evidence type="ECO:0000256" key="1">
    <source>
        <dbReference type="SAM" id="MobiDB-lite"/>
    </source>
</evidence>
<sequence length="106" mass="11464">MGVQEKKRTSGQGECINAHRHRGPARVGTSKQLRGSQRSRSPSQSTDWIGDNHWDTQSKSLEEAGGGGSDQTLSLSLSVLPQHVYWELCQVLGGQPHSPGSVWLSG</sequence>
<evidence type="ECO:0000313" key="2">
    <source>
        <dbReference type="EMBL" id="KAF7479556.1"/>
    </source>
</evidence>
<evidence type="ECO:0000313" key="4">
    <source>
        <dbReference type="Proteomes" id="UP000335636"/>
    </source>
</evidence>
<dbReference type="EMBL" id="WJEC01001143">
    <property type="protein sequence ID" value="KAF7479556.1"/>
    <property type="molecule type" value="Genomic_DNA"/>
</dbReference>
<keyword evidence="4" id="KW-1185">Reference proteome</keyword>
<evidence type="ECO:0000313" key="3">
    <source>
        <dbReference type="EMBL" id="VTJ65749.1"/>
    </source>
</evidence>
<protein>
    <submittedName>
        <fullName evidence="3">Uncharacterized protein</fullName>
    </submittedName>
</protein>
<organism evidence="3 4">
    <name type="scientific">Marmota monax</name>
    <name type="common">Woodchuck</name>
    <dbReference type="NCBI Taxonomy" id="9995"/>
    <lineage>
        <taxon>Eukaryota</taxon>
        <taxon>Metazoa</taxon>
        <taxon>Chordata</taxon>
        <taxon>Craniata</taxon>
        <taxon>Vertebrata</taxon>
        <taxon>Euteleostomi</taxon>
        <taxon>Mammalia</taxon>
        <taxon>Eutheria</taxon>
        <taxon>Euarchontoglires</taxon>
        <taxon>Glires</taxon>
        <taxon>Rodentia</taxon>
        <taxon>Sciuromorpha</taxon>
        <taxon>Sciuridae</taxon>
        <taxon>Xerinae</taxon>
        <taxon>Marmotini</taxon>
        <taxon>Marmota</taxon>
    </lineage>
</organism>
<reference evidence="2" key="2">
    <citation type="submission" date="2020-08" db="EMBL/GenBank/DDBJ databases">
        <authorList>
            <person name="Shumante A."/>
            <person name="Zimin A.V."/>
            <person name="Puiu D."/>
            <person name="Salzberg S.L."/>
        </authorList>
    </citation>
    <scope>NUCLEOTIDE SEQUENCE</scope>
    <source>
        <strain evidence="2">WC2-LM</strain>
        <tissue evidence="2">Liver</tissue>
    </source>
</reference>